<keyword evidence="5" id="KW-1185">Reference proteome</keyword>
<reference evidence="4" key="1">
    <citation type="submission" date="2024-02" db="EMBL/GenBank/DDBJ databases">
        <authorList>
            <consortium name="ELIXIR-Norway"/>
            <consortium name="Elixir Norway"/>
        </authorList>
    </citation>
    <scope>NUCLEOTIDE SEQUENCE</scope>
</reference>
<dbReference type="InterPro" id="IPR011990">
    <property type="entry name" value="TPR-like_helical_dom_sf"/>
</dbReference>
<dbReference type="PANTHER" id="PTHR47926:SF455">
    <property type="entry name" value="PENTACOTRIPEPTIDE-REPEAT REGION OF PRORP DOMAIN-CONTAINING PROTEIN"/>
    <property type="match status" value="1"/>
</dbReference>
<dbReference type="PROSITE" id="PS51375">
    <property type="entry name" value="PPR"/>
    <property type="match status" value="5"/>
</dbReference>
<evidence type="ECO:0000256" key="1">
    <source>
        <dbReference type="ARBA" id="ARBA00022737"/>
    </source>
</evidence>
<name>A0ABP0VUX0_9BRYO</name>
<evidence type="ECO:0000313" key="5">
    <source>
        <dbReference type="Proteomes" id="UP001497444"/>
    </source>
</evidence>
<proteinExistence type="predicted"/>
<dbReference type="SUPFAM" id="SSF48452">
    <property type="entry name" value="TPR-like"/>
    <property type="match status" value="1"/>
</dbReference>
<feature type="repeat" description="PPR" evidence="2">
    <location>
        <begin position="119"/>
        <end position="153"/>
    </location>
</feature>
<organism evidence="4 5">
    <name type="scientific">Sphagnum jensenii</name>
    <dbReference type="NCBI Taxonomy" id="128206"/>
    <lineage>
        <taxon>Eukaryota</taxon>
        <taxon>Viridiplantae</taxon>
        <taxon>Streptophyta</taxon>
        <taxon>Embryophyta</taxon>
        <taxon>Bryophyta</taxon>
        <taxon>Sphagnophytina</taxon>
        <taxon>Sphagnopsida</taxon>
        <taxon>Sphagnales</taxon>
        <taxon>Sphagnaceae</taxon>
        <taxon>Sphagnum</taxon>
    </lineage>
</organism>
<accession>A0ABP0VUX0</accession>
<gene>
    <name evidence="4" type="ORF">CSSPJE1EN1_LOCUS3450</name>
</gene>
<feature type="repeat" description="PPR" evidence="2">
    <location>
        <begin position="88"/>
        <end position="118"/>
    </location>
</feature>
<dbReference type="Pfam" id="PF20431">
    <property type="entry name" value="E_motif"/>
    <property type="match status" value="1"/>
</dbReference>
<evidence type="ECO:0000259" key="3">
    <source>
        <dbReference type="Pfam" id="PF14432"/>
    </source>
</evidence>
<dbReference type="InterPro" id="IPR002885">
    <property type="entry name" value="PPR_rpt"/>
</dbReference>
<dbReference type="InterPro" id="IPR046848">
    <property type="entry name" value="E_motif"/>
</dbReference>
<feature type="repeat" description="PPR" evidence="2">
    <location>
        <begin position="250"/>
        <end position="284"/>
    </location>
</feature>
<dbReference type="NCBIfam" id="TIGR00756">
    <property type="entry name" value="PPR"/>
    <property type="match status" value="7"/>
</dbReference>
<feature type="repeat" description="PPR" evidence="2">
    <location>
        <begin position="18"/>
        <end position="52"/>
    </location>
</feature>
<feature type="repeat" description="PPR" evidence="2">
    <location>
        <begin position="180"/>
        <end position="214"/>
    </location>
</feature>
<dbReference type="Proteomes" id="UP001497444">
    <property type="component" value="Chromosome 11"/>
</dbReference>
<keyword evidence="1" id="KW-0677">Repeat</keyword>
<feature type="domain" description="DYW" evidence="3">
    <location>
        <begin position="496"/>
        <end position="588"/>
    </location>
</feature>
<dbReference type="PANTHER" id="PTHR47926">
    <property type="entry name" value="PENTATRICOPEPTIDE REPEAT-CONTAINING PROTEIN"/>
    <property type="match status" value="1"/>
</dbReference>
<dbReference type="Pfam" id="PF14432">
    <property type="entry name" value="DYW_deaminase"/>
    <property type="match status" value="1"/>
</dbReference>
<dbReference type="InterPro" id="IPR032867">
    <property type="entry name" value="DYW_dom"/>
</dbReference>
<sequence length="588" mass="65973">MPKMRPPPPPPPRTVQLSIFSWNSRLARYVKAGQYENAMRLFQQMKQEGMSPDKFTFVRVLNACANLPALEEGRSIHMQIIQSGCDSDIYVCNSLIDMYAKCGSLEDAWRVFNTMPSHDVVTWNSLILGHVRCGQGLKALALFQQMQQEGMEPDPVTFVGVVNACANEAWRVFNSMPKRDVVAWNAMILGYAKCGQGQKALQLSRQMQHEGVHPVPVTFVGMLNACASVAALEEGRHIHEAIIQSGYESDVFVGSSLIDMYAKCGSIEDAWRVFNRMPRRNMVAWTAMLGAYAMHGHANEALAHFKQMCEQGVEIDDITFLSLLSACRHAGLVDEGLCYFESMNSDYGISPTNEHYACVVDLLGRAGRLHDAEVLIKTMPCEPNATVWMALLGACRIHGNLEMGECIARRVLELDPGNSAGYVLLSNIYAAAGNWDLSATVQKLRLERDVRRQQGRTWIEVNNEVHTFVVDDQEHPQINDIHAELERLSVQMKDAGYVPDITFMLHDVEEEEKLFHLCHHSEKLAIAYGLISTPPGTPIRIFKNLRVCGDCHSATKFIAKLVGRAIIIRDANRFHHFENGLCSCKDYW</sequence>
<evidence type="ECO:0000256" key="2">
    <source>
        <dbReference type="PROSITE-ProRule" id="PRU00708"/>
    </source>
</evidence>
<dbReference type="Pfam" id="PF13041">
    <property type="entry name" value="PPR_2"/>
    <property type="match status" value="4"/>
</dbReference>
<protein>
    <recommendedName>
        <fullName evidence="3">DYW domain-containing protein</fullName>
    </recommendedName>
</protein>
<dbReference type="EMBL" id="OZ020106">
    <property type="protein sequence ID" value="CAK9257972.1"/>
    <property type="molecule type" value="Genomic_DNA"/>
</dbReference>
<dbReference type="Gene3D" id="1.25.40.10">
    <property type="entry name" value="Tetratricopeptide repeat domain"/>
    <property type="match status" value="4"/>
</dbReference>
<dbReference type="InterPro" id="IPR046960">
    <property type="entry name" value="PPR_At4g14850-like_plant"/>
</dbReference>
<evidence type="ECO:0000313" key="4">
    <source>
        <dbReference type="EMBL" id="CAK9257972.1"/>
    </source>
</evidence>